<keyword evidence="6" id="KW-1185">Reference proteome</keyword>
<name>A0AAD5WZB2_9FUNG</name>
<dbReference type="PROSITE" id="PS51257">
    <property type="entry name" value="PROKAR_LIPOPROTEIN"/>
    <property type="match status" value="1"/>
</dbReference>
<evidence type="ECO:0000256" key="1">
    <source>
        <dbReference type="ARBA" id="ARBA00001255"/>
    </source>
</evidence>
<dbReference type="SUPFAM" id="SSF51445">
    <property type="entry name" value="(Trans)glycosidases"/>
    <property type="match status" value="1"/>
</dbReference>
<reference evidence="5" key="1">
    <citation type="submission" date="2020-05" db="EMBL/GenBank/DDBJ databases">
        <title>Phylogenomic resolution of chytrid fungi.</title>
        <authorList>
            <person name="Stajich J.E."/>
            <person name="Amses K."/>
            <person name="Simmons R."/>
            <person name="Seto K."/>
            <person name="Myers J."/>
            <person name="Bonds A."/>
            <person name="Quandt C.A."/>
            <person name="Barry K."/>
            <person name="Liu P."/>
            <person name="Grigoriev I."/>
            <person name="Longcore J.E."/>
            <person name="James T.Y."/>
        </authorList>
    </citation>
    <scope>NUCLEOTIDE SEQUENCE</scope>
    <source>
        <strain evidence="5">JEL0318</strain>
    </source>
</reference>
<dbReference type="EMBL" id="JADGJD010000918">
    <property type="protein sequence ID" value="KAJ3047675.1"/>
    <property type="molecule type" value="Genomic_DNA"/>
</dbReference>
<feature type="domain" description="Glycoside-hydrolase family GH114 TIM-barrel" evidence="4">
    <location>
        <begin position="59"/>
        <end position="258"/>
    </location>
</feature>
<dbReference type="Pfam" id="PF03537">
    <property type="entry name" value="Glyco_hydro_114"/>
    <property type="match status" value="1"/>
</dbReference>
<evidence type="ECO:0000256" key="3">
    <source>
        <dbReference type="SAM" id="SignalP"/>
    </source>
</evidence>
<protein>
    <recommendedName>
        <fullName evidence="2">alpha-galactosidase</fullName>
        <ecNumber evidence="2">3.2.1.22</ecNumber>
    </recommendedName>
</protein>
<feature type="chain" id="PRO_5042277833" description="alpha-galactosidase" evidence="3">
    <location>
        <begin position="20"/>
        <end position="266"/>
    </location>
</feature>
<dbReference type="Proteomes" id="UP001212841">
    <property type="component" value="Unassembled WGS sequence"/>
</dbReference>
<evidence type="ECO:0000259" key="4">
    <source>
        <dbReference type="Pfam" id="PF03537"/>
    </source>
</evidence>
<dbReference type="InterPro" id="IPR013785">
    <property type="entry name" value="Aldolase_TIM"/>
</dbReference>
<dbReference type="InterPro" id="IPR004352">
    <property type="entry name" value="GH114_TIM-barrel"/>
</dbReference>
<accession>A0AAD5WZB2</accession>
<sequence length="266" mass="29107">MSLAKCALSLLILSLTSTACPIPSPAPSPLLAQTPFYINLNVNPSKPSKSLPTTFIPGTLYDLDLFDVPSSTFAAIASSGAFPICYFSAGTYEDWRPDAALLKPYRGKSLPDWAGEWYVDVRKQGVRDVMAARLKLAKEKGCVGVDPDNVDLWQNENGVGLTREDGLEYLKWLAEEAHKSGLIIGLKNDPDHVPDVVDDYDFAVVEECLQYNFCPSFSPFVAKGKPVFAIEYNISKSKACPKFNTLGFSGYVQRGYDLRGKGTGCL</sequence>
<dbReference type="InterPro" id="IPR017853">
    <property type="entry name" value="GH"/>
</dbReference>
<evidence type="ECO:0000313" key="5">
    <source>
        <dbReference type="EMBL" id="KAJ3047675.1"/>
    </source>
</evidence>
<dbReference type="EC" id="3.2.1.22" evidence="2"/>
<feature type="signal peptide" evidence="3">
    <location>
        <begin position="1"/>
        <end position="19"/>
    </location>
</feature>
<dbReference type="AlphaFoldDB" id="A0AAD5WZB2"/>
<comment type="catalytic activity">
    <reaction evidence="1">
        <text>Hydrolysis of terminal, non-reducing alpha-D-galactose residues in alpha-D-galactosides, including galactose oligosaccharides, galactomannans and galactolipids.</text>
        <dbReference type="EC" id="3.2.1.22"/>
    </reaction>
</comment>
<dbReference type="Gene3D" id="3.20.20.70">
    <property type="entry name" value="Aldolase class I"/>
    <property type="match status" value="1"/>
</dbReference>
<dbReference type="PANTHER" id="PTHR35273">
    <property type="entry name" value="ALPHA-1,4 POLYGALACTOSAMINIDASE, PUTATIVE (AFU_ORTHOLOGUE AFUA_3G07890)-RELATED"/>
    <property type="match status" value="1"/>
</dbReference>
<dbReference type="PANTHER" id="PTHR35273:SF2">
    <property type="entry name" value="ALPHA-GALACTOSIDASE"/>
    <property type="match status" value="1"/>
</dbReference>
<evidence type="ECO:0000256" key="2">
    <source>
        <dbReference type="ARBA" id="ARBA00012755"/>
    </source>
</evidence>
<organism evidence="5 6">
    <name type="scientific">Rhizophlyctis rosea</name>
    <dbReference type="NCBI Taxonomy" id="64517"/>
    <lineage>
        <taxon>Eukaryota</taxon>
        <taxon>Fungi</taxon>
        <taxon>Fungi incertae sedis</taxon>
        <taxon>Chytridiomycota</taxon>
        <taxon>Chytridiomycota incertae sedis</taxon>
        <taxon>Chytridiomycetes</taxon>
        <taxon>Rhizophlyctidales</taxon>
        <taxon>Rhizophlyctidaceae</taxon>
        <taxon>Rhizophlyctis</taxon>
    </lineage>
</organism>
<evidence type="ECO:0000313" key="6">
    <source>
        <dbReference type="Proteomes" id="UP001212841"/>
    </source>
</evidence>
<keyword evidence="3" id="KW-0732">Signal</keyword>
<comment type="caution">
    <text evidence="5">The sequence shown here is derived from an EMBL/GenBank/DDBJ whole genome shotgun (WGS) entry which is preliminary data.</text>
</comment>
<gene>
    <name evidence="5" type="ORF">HK097_011306</name>
</gene>
<dbReference type="GO" id="GO:0004557">
    <property type="term" value="F:alpha-galactosidase activity"/>
    <property type="evidence" value="ECO:0007669"/>
    <property type="project" value="UniProtKB-EC"/>
</dbReference>
<proteinExistence type="predicted"/>